<feature type="region of interest" description="Disordered" evidence="1">
    <location>
        <begin position="624"/>
        <end position="682"/>
    </location>
</feature>
<name>A0ABQ4QPQ2_9HYPH</name>
<protein>
    <recommendedName>
        <fullName evidence="4">Phage tail lysozyme domain-containing protein</fullName>
    </recommendedName>
</protein>
<feature type="compositionally biased region" description="Basic and acidic residues" evidence="1">
    <location>
        <begin position="638"/>
        <end position="652"/>
    </location>
</feature>
<reference evidence="2 3" key="1">
    <citation type="journal article" date="2021" name="Front. Microbiol.">
        <title>Comprehensive Comparative Genomics and Phenotyping of Methylobacterium Species.</title>
        <authorList>
            <person name="Alessa O."/>
            <person name="Ogura Y."/>
            <person name="Fujitani Y."/>
            <person name="Takami H."/>
            <person name="Hayashi T."/>
            <person name="Sahin N."/>
            <person name="Tani A."/>
        </authorList>
    </citation>
    <scope>NUCLEOTIDE SEQUENCE [LARGE SCALE GENOMIC DNA]</scope>
    <source>
        <strain evidence="2 3">DSM 23679</strain>
    </source>
</reference>
<dbReference type="EMBL" id="BPQG01000134">
    <property type="protein sequence ID" value="GJD47247.1"/>
    <property type="molecule type" value="Genomic_DNA"/>
</dbReference>
<gene>
    <name evidence="2" type="ORF">AFCDBAGC_5140</name>
</gene>
<accession>A0ABQ4QPQ2</accession>
<feature type="region of interest" description="Disordered" evidence="1">
    <location>
        <begin position="444"/>
        <end position="475"/>
    </location>
</feature>
<evidence type="ECO:0000256" key="1">
    <source>
        <dbReference type="SAM" id="MobiDB-lite"/>
    </source>
</evidence>
<sequence length="702" mass="74565">MADDRLRLVAEVQDGFTGPLAKLETALGRAAKTGIQAGKDLKRDFEGFNGALGKTTAALQGMTPVLSGLGLVGLSAGVSLGAVTAALSGFSKGTQQLAIMSKETGLAVDQLRAFSALGERFGVSAETMQGGVRKFADEMSQMRKRYGQTYLDLQQMNLGELVEKMVSSPNMKAALDSFMDSVSQIGDPVKRRKVVEMMLGSDQIAAVAGQLTGRYRQVMDEILKAQGQTTDAQVKAAQRFETALSRVRENMDGLRTEALAPLLEQLSALVEKFGSAETMAAFGKQLEEIGKFARTTVQEFEAIVRTYEKFKEFIGLGDPSKNVEFKPLLGGGGSKPLTRGELEGKRDSIEQQRKLLDANPNAPDYARKRDRMTEELRRVGDELEKLRTSGGATAQPSGFSGVVGGGNPLIHRAGYGGMGGGGSPGSYSGVGTIPPLGLPQPLAGGGGGAAISPRAPMPYRGTIDRSGSGRSAEGPLAAKYPDGLAAGIKQSAKDLGISAEDLATVISYETAGSFDPWKRGPTTKWGQHRGLIQWGQPQREKYGVTQDMSPGEQMKAVTRYLRDRGVRPGMGIHQVYGAINAGGVSERHLQMRDAAAGGAPGTVREKVDNQMGPHRRKGVALLRADGSDGGATASAEGSGERTGDSMMRRFYGDEAPVAKAPPQDHRMTIDLNGFPPGTRARTSMGDLFRETTVSKKSQMEAI</sequence>
<dbReference type="Proteomes" id="UP001055117">
    <property type="component" value="Unassembled WGS sequence"/>
</dbReference>
<evidence type="ECO:0000313" key="3">
    <source>
        <dbReference type="Proteomes" id="UP001055117"/>
    </source>
</evidence>
<evidence type="ECO:0000313" key="2">
    <source>
        <dbReference type="EMBL" id="GJD47247.1"/>
    </source>
</evidence>
<organism evidence="2 3">
    <name type="scientific">Methylobacterium cerastii</name>
    <dbReference type="NCBI Taxonomy" id="932741"/>
    <lineage>
        <taxon>Bacteria</taxon>
        <taxon>Pseudomonadati</taxon>
        <taxon>Pseudomonadota</taxon>
        <taxon>Alphaproteobacteria</taxon>
        <taxon>Hyphomicrobiales</taxon>
        <taxon>Methylobacteriaceae</taxon>
        <taxon>Methylobacterium</taxon>
    </lineage>
</organism>
<proteinExistence type="predicted"/>
<comment type="caution">
    <text evidence="2">The sequence shown here is derived from an EMBL/GenBank/DDBJ whole genome shotgun (WGS) entry which is preliminary data.</text>
</comment>
<dbReference type="RefSeq" id="WP_238273371.1">
    <property type="nucleotide sequence ID" value="NZ_BPQG01000134.1"/>
</dbReference>
<evidence type="ECO:0008006" key="4">
    <source>
        <dbReference type="Google" id="ProtNLM"/>
    </source>
</evidence>
<keyword evidence="3" id="KW-1185">Reference proteome</keyword>